<organism evidence="2 3">
    <name type="scientific">Planococcus wigleyi</name>
    <dbReference type="NCBI Taxonomy" id="2762216"/>
    <lineage>
        <taxon>Bacteria</taxon>
        <taxon>Bacillati</taxon>
        <taxon>Bacillota</taxon>
        <taxon>Bacilli</taxon>
        <taxon>Bacillales</taxon>
        <taxon>Caryophanaceae</taxon>
        <taxon>Planococcus</taxon>
    </lineage>
</organism>
<accession>A0ABR8WIB6</accession>
<gene>
    <name evidence="2" type="ORF">H9630_18565</name>
</gene>
<proteinExistence type="predicted"/>
<dbReference type="EMBL" id="JACSPU010000012">
    <property type="protein sequence ID" value="MBD8016810.1"/>
    <property type="molecule type" value="Genomic_DNA"/>
</dbReference>
<sequence length="70" mass="7978">MKEILTYRGVYVIVGAIFAFLITQSSLTDRTQRWVLVAYIVGGIIVTELLRKKARKKQEEASTQKENAHP</sequence>
<reference evidence="2 3" key="1">
    <citation type="submission" date="2020-08" db="EMBL/GenBank/DDBJ databases">
        <title>A Genomic Blueprint of the Chicken Gut Microbiome.</title>
        <authorList>
            <person name="Gilroy R."/>
            <person name="Ravi A."/>
            <person name="Getino M."/>
            <person name="Pursley I."/>
            <person name="Horton D.L."/>
            <person name="Alikhan N.-F."/>
            <person name="Baker D."/>
            <person name="Gharbi K."/>
            <person name="Hall N."/>
            <person name="Watson M."/>
            <person name="Adriaenssens E.M."/>
            <person name="Foster-Nyarko E."/>
            <person name="Jarju S."/>
            <person name="Secka A."/>
            <person name="Antonio M."/>
            <person name="Oren A."/>
            <person name="Chaudhuri R."/>
            <person name="La Ragione R.M."/>
            <person name="Hildebrand F."/>
            <person name="Pallen M.J."/>
        </authorList>
    </citation>
    <scope>NUCLEOTIDE SEQUENCE [LARGE SCALE GENOMIC DNA]</scope>
    <source>
        <strain evidence="2 3">Sa1BUA13</strain>
    </source>
</reference>
<keyword evidence="1" id="KW-1133">Transmembrane helix</keyword>
<protein>
    <submittedName>
        <fullName evidence="2">Uncharacterized protein</fullName>
    </submittedName>
</protein>
<name>A0ABR8WIB6_9BACL</name>
<keyword evidence="1" id="KW-0472">Membrane</keyword>
<dbReference type="RefSeq" id="WP_191716960.1">
    <property type="nucleotide sequence ID" value="NZ_JACSPU010000012.1"/>
</dbReference>
<evidence type="ECO:0000313" key="2">
    <source>
        <dbReference type="EMBL" id="MBD8016810.1"/>
    </source>
</evidence>
<keyword evidence="3" id="KW-1185">Reference proteome</keyword>
<feature type="transmembrane region" description="Helical" evidence="1">
    <location>
        <begin position="33"/>
        <end position="50"/>
    </location>
</feature>
<comment type="caution">
    <text evidence="2">The sequence shown here is derived from an EMBL/GenBank/DDBJ whole genome shotgun (WGS) entry which is preliminary data.</text>
</comment>
<keyword evidence="1" id="KW-0812">Transmembrane</keyword>
<dbReference type="Proteomes" id="UP000658980">
    <property type="component" value="Unassembled WGS sequence"/>
</dbReference>
<feature type="transmembrane region" description="Helical" evidence="1">
    <location>
        <begin position="9"/>
        <end position="27"/>
    </location>
</feature>
<evidence type="ECO:0000313" key="3">
    <source>
        <dbReference type="Proteomes" id="UP000658980"/>
    </source>
</evidence>
<evidence type="ECO:0000256" key="1">
    <source>
        <dbReference type="SAM" id="Phobius"/>
    </source>
</evidence>